<dbReference type="InterPro" id="IPR000649">
    <property type="entry name" value="IF-2B-related"/>
</dbReference>
<dbReference type="Gene3D" id="1.20.120.420">
    <property type="entry name" value="translation initiation factor eif-2b, domain 1"/>
    <property type="match status" value="1"/>
</dbReference>
<dbReference type="NCBIfam" id="NF004326">
    <property type="entry name" value="PRK05720.1"/>
    <property type="match status" value="1"/>
</dbReference>
<dbReference type="OrthoDB" id="9803436at2"/>
<dbReference type="FunFam" id="1.20.120.420:FF:000003">
    <property type="entry name" value="Methylthioribose-1-phosphate isomerase"/>
    <property type="match status" value="1"/>
</dbReference>
<accession>A0A1H0ABK7</accession>
<keyword evidence="1 3" id="KW-0028">Amino-acid biosynthesis</keyword>
<dbReference type="GO" id="GO:0046523">
    <property type="term" value="F:S-methyl-5-thioribose-1-phosphate isomerase activity"/>
    <property type="evidence" value="ECO:0007669"/>
    <property type="project" value="UniProtKB-UniRule"/>
</dbReference>
<feature type="binding site" evidence="3">
    <location>
        <position position="87"/>
    </location>
    <ligand>
        <name>substrate</name>
    </ligand>
</feature>
<evidence type="ECO:0000256" key="1">
    <source>
        <dbReference type="ARBA" id="ARBA00022605"/>
    </source>
</evidence>
<dbReference type="HAMAP" id="MF_01678">
    <property type="entry name" value="Salvage_MtnA"/>
    <property type="match status" value="1"/>
</dbReference>
<dbReference type="NCBIfam" id="TIGR00524">
    <property type="entry name" value="eIF-2B_rel"/>
    <property type="match status" value="1"/>
</dbReference>
<dbReference type="InterPro" id="IPR005251">
    <property type="entry name" value="IF-M1Pi"/>
</dbReference>
<feature type="binding site" evidence="3">
    <location>
        <begin position="245"/>
        <end position="246"/>
    </location>
    <ligand>
        <name>substrate</name>
    </ligand>
</feature>
<proteinExistence type="inferred from homology"/>
<dbReference type="UniPathway" id="UPA00904">
    <property type="reaction ID" value="UER00874"/>
</dbReference>
<evidence type="ECO:0000256" key="2">
    <source>
        <dbReference type="ARBA" id="ARBA00023235"/>
    </source>
</evidence>
<gene>
    <name evidence="3" type="primary">mtnA</name>
    <name evidence="4" type="ORF">SAMN04488516_101353</name>
</gene>
<feature type="site" description="Transition state stabilizer" evidence="3">
    <location>
        <position position="155"/>
    </location>
</feature>
<dbReference type="STRING" id="206665.SAMN04488516_101353"/>
<dbReference type="Pfam" id="PF01008">
    <property type="entry name" value="IF-2B"/>
    <property type="match status" value="1"/>
</dbReference>
<keyword evidence="5" id="KW-1185">Reference proteome</keyword>
<dbReference type="AlphaFoldDB" id="A0A1H0ABK7"/>
<dbReference type="InterPro" id="IPR011559">
    <property type="entry name" value="Initiation_fac_2B_a/b/d"/>
</dbReference>
<dbReference type="Gene3D" id="3.40.50.10470">
    <property type="entry name" value="Translation initiation factor eif-2b, domain 2"/>
    <property type="match status" value="1"/>
</dbReference>
<evidence type="ECO:0000256" key="3">
    <source>
        <dbReference type="HAMAP-Rule" id="MF_01678"/>
    </source>
</evidence>
<feature type="active site" description="Proton donor" evidence="3">
    <location>
        <position position="235"/>
    </location>
</feature>
<dbReference type="FunFam" id="3.40.50.10470:FF:000006">
    <property type="entry name" value="Methylthioribose-1-phosphate isomerase"/>
    <property type="match status" value="1"/>
</dbReference>
<comment type="similarity">
    <text evidence="3">Belongs to the EIF-2B alpha/beta/delta subunits family. MtnA subfamily.</text>
</comment>
<comment type="catalytic activity">
    <reaction evidence="3">
        <text>5-(methylsulfanyl)-alpha-D-ribose 1-phosphate = 5-(methylsulfanyl)-D-ribulose 1-phosphate</text>
        <dbReference type="Rhea" id="RHEA:19989"/>
        <dbReference type="ChEBI" id="CHEBI:58533"/>
        <dbReference type="ChEBI" id="CHEBI:58548"/>
        <dbReference type="EC" id="5.3.1.23"/>
    </reaction>
</comment>
<dbReference type="NCBIfam" id="TIGR00512">
    <property type="entry name" value="salvage_mtnA"/>
    <property type="match status" value="1"/>
</dbReference>
<reference evidence="4 5" key="1">
    <citation type="submission" date="2016-10" db="EMBL/GenBank/DDBJ databases">
        <authorList>
            <person name="de Groot N.N."/>
        </authorList>
    </citation>
    <scope>NUCLEOTIDE SEQUENCE [LARGE SCALE GENOMIC DNA]</scope>
    <source>
        <strain evidence="4 5">DSM 15269</strain>
    </source>
</reference>
<dbReference type="Proteomes" id="UP000199602">
    <property type="component" value="Unassembled WGS sequence"/>
</dbReference>
<dbReference type="PANTHER" id="PTHR43475">
    <property type="entry name" value="METHYLTHIORIBOSE-1-PHOSPHATE ISOMERASE"/>
    <property type="match status" value="1"/>
</dbReference>
<dbReference type="InterPro" id="IPR027363">
    <property type="entry name" value="M1Pi_N"/>
</dbReference>
<sequence>MNHIQFDKVNGILKLLDQRFLPEKEDWFICKTLTDVIYALKEMVIRGAPAIGITAAYGCCILIKEISKYDDWQGKLYRGLENLAASRPTAVNLSWAVNMMRHKLEDLQIKDPQLIYDFWTKEATSLHEFDIEINQKMGKLGADLLEDGDVVMTHCNAGALATGGYGTALGVIRAAVEQGKQIKVIANETRPFLQGARLTAYELAKDGIEVKVACDNACAFLMKNKMINKVIVGADRIAVNGDVANKIGTYGVALLAKEHNIPFYVAAPLYTIDPNTAKGDDINIEQRPKKEVAFINDKKIIPDNVDVLNFAFDITPAHLVSAIITEKDIFRFPYDFKGL</sequence>
<feature type="binding site" evidence="3">
    <location>
        <position position="194"/>
    </location>
    <ligand>
        <name>substrate</name>
    </ligand>
</feature>
<dbReference type="EMBL" id="FNIN01000001">
    <property type="protein sequence ID" value="SDN30930.1"/>
    <property type="molecule type" value="Genomic_DNA"/>
</dbReference>
<keyword evidence="2 3" id="KW-0413">Isomerase</keyword>
<evidence type="ECO:0000313" key="4">
    <source>
        <dbReference type="EMBL" id="SDN30930.1"/>
    </source>
</evidence>
<evidence type="ECO:0000313" key="5">
    <source>
        <dbReference type="Proteomes" id="UP000199602"/>
    </source>
</evidence>
<organism evidence="4 5">
    <name type="scientific">Desulfonauticus submarinus</name>
    <dbReference type="NCBI Taxonomy" id="206665"/>
    <lineage>
        <taxon>Bacteria</taxon>
        <taxon>Pseudomonadati</taxon>
        <taxon>Thermodesulfobacteriota</taxon>
        <taxon>Desulfovibrionia</taxon>
        <taxon>Desulfovibrionales</taxon>
        <taxon>Desulfonauticaceae</taxon>
        <taxon>Desulfonauticus</taxon>
    </lineage>
</organism>
<dbReference type="EC" id="5.3.1.23" evidence="3"/>
<dbReference type="RefSeq" id="WP_092062447.1">
    <property type="nucleotide sequence ID" value="NZ_FNIN01000001.1"/>
</dbReference>
<protein>
    <recommendedName>
        <fullName evidence="3">Methylthioribose-1-phosphate isomerase</fullName>
        <shortName evidence="3">M1Pi</shortName>
        <shortName evidence="3">MTR-1-P isomerase</shortName>
        <ecNumber evidence="3">5.3.1.23</ecNumber>
    </recommendedName>
    <alternativeName>
        <fullName evidence="3">S-methyl-5-thioribose-1-phosphate isomerase</fullName>
    </alternativeName>
</protein>
<keyword evidence="3" id="KW-0486">Methionine biosynthesis</keyword>
<comment type="function">
    <text evidence="3">Catalyzes the interconversion of methylthioribose-1-phosphate (MTR-1-P) into methylthioribulose-1-phosphate (MTRu-1-P).</text>
</comment>
<dbReference type="GO" id="GO:0019509">
    <property type="term" value="P:L-methionine salvage from methylthioadenosine"/>
    <property type="evidence" value="ECO:0007669"/>
    <property type="project" value="UniProtKB-UniRule"/>
</dbReference>
<dbReference type="PANTHER" id="PTHR43475:SF1">
    <property type="entry name" value="METHYLTHIORIBOSE-1-PHOSPHATE ISOMERASE"/>
    <property type="match status" value="1"/>
</dbReference>
<dbReference type="InterPro" id="IPR042529">
    <property type="entry name" value="IF_2B-like_C"/>
</dbReference>
<feature type="binding site" evidence="3">
    <location>
        <begin position="46"/>
        <end position="48"/>
    </location>
    <ligand>
        <name>substrate</name>
    </ligand>
</feature>
<dbReference type="SUPFAM" id="SSF100950">
    <property type="entry name" value="NagB/RpiA/CoA transferase-like"/>
    <property type="match status" value="1"/>
</dbReference>
<comment type="pathway">
    <text evidence="3">Amino-acid biosynthesis; L-methionine biosynthesis via salvage pathway; L-methionine from S-methyl-5-thio-alpha-D-ribose 1-phosphate: step 1/6.</text>
</comment>
<dbReference type="InterPro" id="IPR037171">
    <property type="entry name" value="NagB/RpiA_transferase-like"/>
</dbReference>
<name>A0A1H0ABK7_9BACT</name>